<dbReference type="FunFam" id="2.60.120.260:FF:000016">
    <property type="entry name" value="Contactin-associated protein-like 4 isoform 1"/>
    <property type="match status" value="1"/>
</dbReference>
<protein>
    <recommendedName>
        <fullName evidence="2">F5/8 type C domain-containing protein</fullName>
    </recommendedName>
</protein>
<proteinExistence type="inferred from homology"/>
<feature type="domain" description="F5/8 type C" evidence="2">
    <location>
        <begin position="1"/>
        <end position="145"/>
    </location>
</feature>
<dbReference type="SMART" id="SM00231">
    <property type="entry name" value="FA58C"/>
    <property type="match status" value="1"/>
</dbReference>
<feature type="non-terminal residue" evidence="3">
    <location>
        <position position="145"/>
    </location>
</feature>
<dbReference type="InterPro" id="IPR008979">
    <property type="entry name" value="Galactose-bd-like_sf"/>
</dbReference>
<dbReference type="CDD" id="cd00057">
    <property type="entry name" value="FA58C"/>
    <property type="match status" value="1"/>
</dbReference>
<dbReference type="PROSITE" id="PS01285">
    <property type="entry name" value="FA58C_1"/>
    <property type="match status" value="1"/>
</dbReference>
<dbReference type="PROSITE" id="PS50022">
    <property type="entry name" value="FA58C_3"/>
    <property type="match status" value="1"/>
</dbReference>
<evidence type="ECO:0000259" key="2">
    <source>
        <dbReference type="PROSITE" id="PS50022"/>
    </source>
</evidence>
<dbReference type="EMBL" id="GG666533">
    <property type="protein sequence ID" value="EEN58236.1"/>
    <property type="molecule type" value="Genomic_DNA"/>
</dbReference>
<dbReference type="PANTHER" id="PTHR24543:SF336">
    <property type="entry name" value="F5_8 TYPE C DOMAIN-CONTAINING PROTEIN"/>
    <property type="match status" value="1"/>
</dbReference>
<sequence length="145" mass="15875">MENAGATITASSVHPHCSTQKALLNSHATASRTGWGGAWCASGNHGVHWLQVDLKSLTRIAGVITQGRADGDQWVTSYKLTFSSDGTAWDTYAEEGQDKVVFAGNYDRSSPIKHLLVTPVTARFVRFNPLTVHMWPSMRMEVLLC</sequence>
<dbReference type="Pfam" id="PF00754">
    <property type="entry name" value="F5_F8_type_C"/>
    <property type="match status" value="1"/>
</dbReference>
<dbReference type="InterPro" id="IPR000421">
    <property type="entry name" value="FA58C"/>
</dbReference>
<name>C3YND0_BRAFL</name>
<reference evidence="3" key="1">
    <citation type="journal article" date="2008" name="Nature">
        <title>The amphioxus genome and the evolution of the chordate karyotype.</title>
        <authorList>
            <consortium name="US DOE Joint Genome Institute (JGI-PGF)"/>
            <person name="Putnam N.H."/>
            <person name="Butts T."/>
            <person name="Ferrier D.E.K."/>
            <person name="Furlong R.F."/>
            <person name="Hellsten U."/>
            <person name="Kawashima T."/>
            <person name="Robinson-Rechavi M."/>
            <person name="Shoguchi E."/>
            <person name="Terry A."/>
            <person name="Yu J.-K."/>
            <person name="Benito-Gutierrez E.L."/>
            <person name="Dubchak I."/>
            <person name="Garcia-Fernandez J."/>
            <person name="Gibson-Brown J.J."/>
            <person name="Grigoriev I.V."/>
            <person name="Horton A.C."/>
            <person name="de Jong P.J."/>
            <person name="Jurka J."/>
            <person name="Kapitonov V.V."/>
            <person name="Kohara Y."/>
            <person name="Kuroki Y."/>
            <person name="Lindquist E."/>
            <person name="Lucas S."/>
            <person name="Osoegawa K."/>
            <person name="Pennacchio L.A."/>
            <person name="Salamov A.A."/>
            <person name="Satou Y."/>
            <person name="Sauka-Spengler T."/>
            <person name="Schmutz J."/>
            <person name="Shin-I T."/>
            <person name="Toyoda A."/>
            <person name="Bronner-Fraser M."/>
            <person name="Fujiyama A."/>
            <person name="Holland L.Z."/>
            <person name="Holland P.W.H."/>
            <person name="Satoh N."/>
            <person name="Rokhsar D.S."/>
        </authorList>
    </citation>
    <scope>NUCLEOTIDE SEQUENCE [LARGE SCALE GENOMIC DNA]</scope>
    <source>
        <strain evidence="3">S238N-H82</strain>
        <tissue evidence="3">Testes</tissue>
    </source>
</reference>
<accession>C3YND0</accession>
<dbReference type="InParanoid" id="C3YND0"/>
<comment type="similarity">
    <text evidence="1">Belongs to the neurexin family.</text>
</comment>
<dbReference type="PANTHER" id="PTHR24543">
    <property type="entry name" value="MULTICOPPER OXIDASE-RELATED"/>
    <property type="match status" value="1"/>
</dbReference>
<dbReference type="AlphaFoldDB" id="C3YND0"/>
<organism>
    <name type="scientific">Branchiostoma floridae</name>
    <name type="common">Florida lancelet</name>
    <name type="synonym">Amphioxus</name>
    <dbReference type="NCBI Taxonomy" id="7739"/>
    <lineage>
        <taxon>Eukaryota</taxon>
        <taxon>Metazoa</taxon>
        <taxon>Chordata</taxon>
        <taxon>Cephalochordata</taxon>
        <taxon>Leptocardii</taxon>
        <taxon>Amphioxiformes</taxon>
        <taxon>Branchiostomatidae</taxon>
        <taxon>Branchiostoma</taxon>
    </lineage>
</organism>
<gene>
    <name evidence="3" type="ORF">BRAFLDRAFT_216584</name>
</gene>
<dbReference type="Gene3D" id="2.60.120.260">
    <property type="entry name" value="Galactose-binding domain-like"/>
    <property type="match status" value="1"/>
</dbReference>
<evidence type="ECO:0000313" key="3">
    <source>
        <dbReference type="EMBL" id="EEN58236.1"/>
    </source>
</evidence>
<evidence type="ECO:0000256" key="1">
    <source>
        <dbReference type="ARBA" id="ARBA00010241"/>
    </source>
</evidence>
<dbReference type="SUPFAM" id="SSF49785">
    <property type="entry name" value="Galactose-binding domain-like"/>
    <property type="match status" value="1"/>
</dbReference>